<dbReference type="InterPro" id="IPR027417">
    <property type="entry name" value="P-loop_NTPase"/>
</dbReference>
<comment type="similarity">
    <text evidence="9">Belongs to the helicase family.</text>
</comment>
<keyword evidence="2 9" id="KW-0227">DNA damage</keyword>
<dbReference type="PANTHER" id="PTHR47642:SF5">
    <property type="entry name" value="ATP-DEPENDENT DNA HELICASE"/>
    <property type="match status" value="1"/>
</dbReference>
<keyword evidence="9" id="KW-0233">DNA recombination</keyword>
<dbReference type="Pfam" id="PF21530">
    <property type="entry name" value="Pif1_2B_dom"/>
    <property type="match status" value="1"/>
</dbReference>
<accession>A0A9W8N9Z3</accession>
<evidence type="ECO:0000259" key="10">
    <source>
        <dbReference type="SMART" id="SM00382"/>
    </source>
</evidence>
<dbReference type="InterPro" id="IPR051055">
    <property type="entry name" value="PIF1_helicase"/>
</dbReference>
<evidence type="ECO:0000256" key="9">
    <source>
        <dbReference type="RuleBase" id="RU363044"/>
    </source>
</evidence>
<dbReference type="GO" id="GO:0005524">
    <property type="term" value="F:ATP binding"/>
    <property type="evidence" value="ECO:0007669"/>
    <property type="project" value="UniProtKB-KW"/>
</dbReference>
<evidence type="ECO:0000256" key="8">
    <source>
        <dbReference type="ARBA" id="ARBA00023235"/>
    </source>
</evidence>
<evidence type="ECO:0000313" key="11">
    <source>
        <dbReference type="EMBL" id="KAJ3564815.1"/>
    </source>
</evidence>
<dbReference type="Pfam" id="PF05970">
    <property type="entry name" value="PIF1"/>
    <property type="match status" value="1"/>
</dbReference>
<dbReference type="EMBL" id="JANPWZ010001568">
    <property type="protein sequence ID" value="KAJ3564815.1"/>
    <property type="molecule type" value="Genomic_DNA"/>
</dbReference>
<name>A0A9W8N9Z3_9PEZI</name>
<dbReference type="AlphaFoldDB" id="A0A9W8N9Z3"/>
<reference evidence="11" key="1">
    <citation type="submission" date="2022-07" db="EMBL/GenBank/DDBJ databases">
        <title>Genome Sequence of Xylaria arbuscula.</title>
        <authorList>
            <person name="Buettner E."/>
        </authorList>
    </citation>
    <scope>NUCLEOTIDE SEQUENCE</scope>
    <source>
        <strain evidence="11">VT107</strain>
    </source>
</reference>
<dbReference type="GO" id="GO:0000723">
    <property type="term" value="P:telomere maintenance"/>
    <property type="evidence" value="ECO:0007669"/>
    <property type="project" value="InterPro"/>
</dbReference>
<evidence type="ECO:0000256" key="2">
    <source>
        <dbReference type="ARBA" id="ARBA00022763"/>
    </source>
</evidence>
<dbReference type="InterPro" id="IPR003593">
    <property type="entry name" value="AAA+_ATPase"/>
</dbReference>
<keyword evidence="6" id="KW-0238">DNA-binding</keyword>
<comment type="catalytic activity">
    <reaction evidence="9">
        <text>ATP + H2O = ADP + phosphate + H(+)</text>
        <dbReference type="Rhea" id="RHEA:13065"/>
        <dbReference type="ChEBI" id="CHEBI:15377"/>
        <dbReference type="ChEBI" id="CHEBI:15378"/>
        <dbReference type="ChEBI" id="CHEBI:30616"/>
        <dbReference type="ChEBI" id="CHEBI:43474"/>
        <dbReference type="ChEBI" id="CHEBI:456216"/>
        <dbReference type="EC" id="5.6.2.3"/>
    </reaction>
</comment>
<proteinExistence type="inferred from homology"/>
<dbReference type="SUPFAM" id="SSF52540">
    <property type="entry name" value="P-loop containing nucleoside triphosphate hydrolases"/>
    <property type="match status" value="2"/>
</dbReference>
<organism evidence="11 12">
    <name type="scientific">Xylaria arbuscula</name>
    <dbReference type="NCBI Taxonomy" id="114810"/>
    <lineage>
        <taxon>Eukaryota</taxon>
        <taxon>Fungi</taxon>
        <taxon>Dikarya</taxon>
        <taxon>Ascomycota</taxon>
        <taxon>Pezizomycotina</taxon>
        <taxon>Sordariomycetes</taxon>
        <taxon>Xylariomycetidae</taxon>
        <taxon>Xylariales</taxon>
        <taxon>Xylariaceae</taxon>
        <taxon>Xylaria</taxon>
    </lineage>
</organism>
<evidence type="ECO:0000256" key="4">
    <source>
        <dbReference type="ARBA" id="ARBA00022806"/>
    </source>
</evidence>
<dbReference type="GO" id="GO:0016787">
    <property type="term" value="F:hydrolase activity"/>
    <property type="evidence" value="ECO:0007669"/>
    <property type="project" value="UniProtKB-KW"/>
</dbReference>
<dbReference type="SMART" id="SM00382">
    <property type="entry name" value="AAA"/>
    <property type="match status" value="1"/>
</dbReference>
<keyword evidence="4 9" id="KW-0347">Helicase</keyword>
<keyword evidence="8" id="KW-0413">Isomerase</keyword>
<evidence type="ECO:0000256" key="7">
    <source>
        <dbReference type="ARBA" id="ARBA00023204"/>
    </source>
</evidence>
<dbReference type="GO" id="GO:0006281">
    <property type="term" value="P:DNA repair"/>
    <property type="evidence" value="ECO:0007669"/>
    <property type="project" value="UniProtKB-KW"/>
</dbReference>
<dbReference type="GO" id="GO:0006310">
    <property type="term" value="P:DNA recombination"/>
    <property type="evidence" value="ECO:0007669"/>
    <property type="project" value="UniProtKB-KW"/>
</dbReference>
<keyword evidence="3 9" id="KW-0378">Hydrolase</keyword>
<dbReference type="InterPro" id="IPR049163">
    <property type="entry name" value="Pif1-like_2B_dom"/>
</dbReference>
<dbReference type="Gene3D" id="3.40.50.300">
    <property type="entry name" value="P-loop containing nucleotide triphosphate hydrolases"/>
    <property type="match status" value="2"/>
</dbReference>
<evidence type="ECO:0000313" key="12">
    <source>
        <dbReference type="Proteomes" id="UP001148614"/>
    </source>
</evidence>
<keyword evidence="1 9" id="KW-0547">Nucleotide-binding</keyword>
<comment type="caution">
    <text evidence="11">The sequence shown here is derived from an EMBL/GenBank/DDBJ whole genome shotgun (WGS) entry which is preliminary data.</text>
</comment>
<comment type="cofactor">
    <cofactor evidence="9">
        <name>Mg(2+)</name>
        <dbReference type="ChEBI" id="CHEBI:18420"/>
    </cofactor>
</comment>
<keyword evidence="12" id="KW-1185">Reference proteome</keyword>
<sequence length="578" mass="65142">MLSIGSLAVRAGAHQAIRPSVLIAAALCSSRYLLNNTRRFSTSPMRSLTFHTKACAISSKHPFATPNDLVLHDTIPTKEPTLCPEQAELVDIICSGRNVFYTGSAGCGKSTVLKAFTKRLRDQGLSVDIVAPTGVSALGVGGFTTFVYAGWGVRSFKKSLEMVRLDAHDKHVRKRLKNTDVLVIDEISMIENFHFERLNAIMQEARGSSEPFGGVQIVVTGDFHQLPPVKPFQYCLQCGQELIRNRSQESYSCKTHGIFHDEDKWAFKSEAWASCDFVYFHLKTIHRQSDETFIKILQKCRIGQSLTSVDTEILMNHPCQIEDATTLYPRREEVRRHNRIQFEKLKSKKYTFTCVDEFQMNPNHAHLERHHGRLPDGSLASLKDHRFEATVEFKKGMLVVLLTNLDLGLGLCNGSQGIICGYEKFDPENLPRMLESSIRGDYAKLRAKHIRMFMERKDITKKSWPVVRFHNGEVRTIYADCSVHPMGNKEPFSLLSRTQIPLAPAWAMSIHKSQSLTLDRVIVDLTHAWGEGQVYVALSRARSLSGLKIEGDPKGLRVGKGGNPEVREFHRNKFGTCV</sequence>
<dbReference type="EC" id="5.6.2.3" evidence="9"/>
<protein>
    <recommendedName>
        <fullName evidence="9">ATP-dependent DNA helicase</fullName>
        <ecNumber evidence="9">5.6.2.3</ecNumber>
    </recommendedName>
</protein>
<gene>
    <name evidence="11" type="ORF">NPX13_g7716</name>
</gene>
<evidence type="ECO:0000256" key="6">
    <source>
        <dbReference type="ARBA" id="ARBA00023125"/>
    </source>
</evidence>
<feature type="domain" description="AAA+ ATPase" evidence="10">
    <location>
        <begin position="95"/>
        <end position="242"/>
    </location>
</feature>
<evidence type="ECO:0000256" key="3">
    <source>
        <dbReference type="ARBA" id="ARBA00022801"/>
    </source>
</evidence>
<evidence type="ECO:0000256" key="5">
    <source>
        <dbReference type="ARBA" id="ARBA00022840"/>
    </source>
</evidence>
<dbReference type="CDD" id="cd18809">
    <property type="entry name" value="SF1_C_RecD"/>
    <property type="match status" value="1"/>
</dbReference>
<dbReference type="GO" id="GO:0043139">
    <property type="term" value="F:5'-3' DNA helicase activity"/>
    <property type="evidence" value="ECO:0007669"/>
    <property type="project" value="UniProtKB-EC"/>
</dbReference>
<dbReference type="Proteomes" id="UP001148614">
    <property type="component" value="Unassembled WGS sequence"/>
</dbReference>
<keyword evidence="5 9" id="KW-0067">ATP-binding</keyword>
<dbReference type="InterPro" id="IPR010285">
    <property type="entry name" value="DNA_helicase_pif1-like_DEAD"/>
</dbReference>
<keyword evidence="7 9" id="KW-0234">DNA repair</keyword>
<evidence type="ECO:0000256" key="1">
    <source>
        <dbReference type="ARBA" id="ARBA00022741"/>
    </source>
</evidence>
<dbReference type="PANTHER" id="PTHR47642">
    <property type="entry name" value="ATP-DEPENDENT DNA HELICASE"/>
    <property type="match status" value="1"/>
</dbReference>